<proteinExistence type="predicted"/>
<keyword evidence="3" id="KW-1185">Reference proteome</keyword>
<protein>
    <submittedName>
        <fullName evidence="2">Uncharacterized protein</fullName>
    </submittedName>
</protein>
<organism evidence="2 3">
    <name type="scientific">Chionoecetes opilio</name>
    <name type="common">Atlantic snow crab</name>
    <name type="synonym">Cancer opilio</name>
    <dbReference type="NCBI Taxonomy" id="41210"/>
    <lineage>
        <taxon>Eukaryota</taxon>
        <taxon>Metazoa</taxon>
        <taxon>Ecdysozoa</taxon>
        <taxon>Arthropoda</taxon>
        <taxon>Crustacea</taxon>
        <taxon>Multicrustacea</taxon>
        <taxon>Malacostraca</taxon>
        <taxon>Eumalacostraca</taxon>
        <taxon>Eucarida</taxon>
        <taxon>Decapoda</taxon>
        <taxon>Pleocyemata</taxon>
        <taxon>Brachyura</taxon>
        <taxon>Eubrachyura</taxon>
        <taxon>Majoidea</taxon>
        <taxon>Majidae</taxon>
        <taxon>Chionoecetes</taxon>
    </lineage>
</organism>
<reference evidence="2" key="1">
    <citation type="submission" date="2020-07" db="EMBL/GenBank/DDBJ databases">
        <title>The High-quality genome of the commercially important snow crab, Chionoecetes opilio.</title>
        <authorList>
            <person name="Jeong J.-H."/>
            <person name="Ryu S."/>
        </authorList>
    </citation>
    <scope>NUCLEOTIDE SEQUENCE</scope>
    <source>
        <strain evidence="2">MADBK_172401_WGS</strain>
        <tissue evidence="2">Digestive gland</tissue>
    </source>
</reference>
<evidence type="ECO:0000256" key="1">
    <source>
        <dbReference type="SAM" id="MobiDB-lite"/>
    </source>
</evidence>
<name>A0A8J4XSL0_CHIOP</name>
<dbReference type="Proteomes" id="UP000770661">
    <property type="component" value="Unassembled WGS sequence"/>
</dbReference>
<sequence>MDLGSMALEEQVLEHKFAGREQAPEKIGNWGTQEIPEVLVRIGKKNSSRPPAPYGGPHPRPSHGERVRARFPFWGPWQARIRLAKVAESGLEGGGRGARDKIIAFCFDTRASNTGMVQGVAFGLAKNSEKLFLVGRRHHAPRCPKGKGSSNHPGLFLGPLTLNLQTTRDRGPFGFLAERDGGNIGGTP</sequence>
<dbReference type="EMBL" id="JACEEZ010022019">
    <property type="protein sequence ID" value="KAG0712870.1"/>
    <property type="molecule type" value="Genomic_DNA"/>
</dbReference>
<evidence type="ECO:0000313" key="3">
    <source>
        <dbReference type="Proteomes" id="UP000770661"/>
    </source>
</evidence>
<dbReference type="AlphaFoldDB" id="A0A8J4XSL0"/>
<feature type="region of interest" description="Disordered" evidence="1">
    <location>
        <begin position="43"/>
        <end position="64"/>
    </location>
</feature>
<feature type="compositionally biased region" description="Pro residues" evidence="1">
    <location>
        <begin position="50"/>
        <end position="59"/>
    </location>
</feature>
<comment type="caution">
    <text evidence="2">The sequence shown here is derived from an EMBL/GenBank/DDBJ whole genome shotgun (WGS) entry which is preliminary data.</text>
</comment>
<accession>A0A8J4XSL0</accession>
<gene>
    <name evidence="2" type="ORF">GWK47_017447</name>
</gene>
<evidence type="ECO:0000313" key="2">
    <source>
        <dbReference type="EMBL" id="KAG0712870.1"/>
    </source>
</evidence>